<organism evidence="2 3">
    <name type="scientific">Mycolicibacter terrae</name>
    <dbReference type="NCBI Taxonomy" id="1788"/>
    <lineage>
        <taxon>Bacteria</taxon>
        <taxon>Bacillati</taxon>
        <taxon>Actinomycetota</taxon>
        <taxon>Actinomycetes</taxon>
        <taxon>Mycobacteriales</taxon>
        <taxon>Mycobacteriaceae</taxon>
        <taxon>Mycolicibacter</taxon>
    </lineage>
</organism>
<feature type="signal peptide" evidence="1">
    <location>
        <begin position="1"/>
        <end position="26"/>
    </location>
</feature>
<sequence length="121" mass="12797">MMAIRISCLAALAAGASLGLAGPANAELADGTYTMTISESNQFQVGQTQTWHVGSCGPDCRHVEVAGGDTPYDFHLSGDSWIASQPPGQAHGFTTTVENSSLSGTFTFDDGAYYKYRLKKN</sequence>
<keyword evidence="3" id="KW-1185">Reference proteome</keyword>
<evidence type="ECO:0000313" key="2">
    <source>
        <dbReference type="EMBL" id="BBX22839.1"/>
    </source>
</evidence>
<gene>
    <name evidence="2" type="ORF">MTER_22500</name>
</gene>
<name>A0AAD1HWZ1_9MYCO</name>
<dbReference type="AlphaFoldDB" id="A0AAD1HWZ1"/>
<feature type="chain" id="PRO_5041968012" description="Lipoprotein" evidence="1">
    <location>
        <begin position="27"/>
        <end position="121"/>
    </location>
</feature>
<reference evidence="2 3" key="1">
    <citation type="journal article" date="2019" name="Emerg. Microbes Infect.">
        <title>Comprehensive subspecies identification of 175 nontuberculous mycobacteria species based on 7547 genomic profiles.</title>
        <authorList>
            <person name="Matsumoto Y."/>
            <person name="Kinjo T."/>
            <person name="Motooka D."/>
            <person name="Nabeya D."/>
            <person name="Jung N."/>
            <person name="Uechi K."/>
            <person name="Horii T."/>
            <person name="Iida T."/>
            <person name="Fujita J."/>
            <person name="Nakamura S."/>
        </authorList>
    </citation>
    <scope>NUCLEOTIDE SEQUENCE [LARGE SCALE GENOMIC DNA]</scope>
    <source>
        <strain evidence="2 3">JCM 12143</strain>
    </source>
</reference>
<proteinExistence type="predicted"/>
<dbReference type="Proteomes" id="UP000467636">
    <property type="component" value="Chromosome"/>
</dbReference>
<protein>
    <recommendedName>
        <fullName evidence="4">Lipoprotein</fullName>
    </recommendedName>
</protein>
<evidence type="ECO:0000256" key="1">
    <source>
        <dbReference type="SAM" id="SignalP"/>
    </source>
</evidence>
<dbReference type="RefSeq" id="WP_085262680.1">
    <property type="nucleotide sequence ID" value="NZ_AP022564.1"/>
</dbReference>
<evidence type="ECO:0008006" key="4">
    <source>
        <dbReference type="Google" id="ProtNLM"/>
    </source>
</evidence>
<evidence type="ECO:0000313" key="3">
    <source>
        <dbReference type="Proteomes" id="UP000467636"/>
    </source>
</evidence>
<keyword evidence="1" id="KW-0732">Signal</keyword>
<accession>A0AAD1HWZ1</accession>
<dbReference type="EMBL" id="AP022564">
    <property type="protein sequence ID" value="BBX22839.1"/>
    <property type="molecule type" value="Genomic_DNA"/>
</dbReference>